<dbReference type="RefSeq" id="WP_054777467.1">
    <property type="nucleotide sequence ID" value="NZ_BBBX01000014.1"/>
</dbReference>
<accession>A0A0R2MWZ8</accession>
<feature type="compositionally biased region" description="Low complexity" evidence="1">
    <location>
        <begin position="26"/>
        <end position="41"/>
    </location>
</feature>
<dbReference type="PROSITE" id="PS51257">
    <property type="entry name" value="PROKAR_LIPOPROTEIN"/>
    <property type="match status" value="1"/>
</dbReference>
<comment type="caution">
    <text evidence="4">The sequence shown here is derived from an EMBL/GenBank/DDBJ whole genome shotgun (WGS) entry which is preliminary data.</text>
</comment>
<dbReference type="STRING" id="1293598.IV56_GL001835"/>
<dbReference type="SMART" id="SM00900">
    <property type="entry name" value="FMN_bind"/>
    <property type="match status" value="2"/>
</dbReference>
<dbReference type="GO" id="GO:0010181">
    <property type="term" value="F:FMN binding"/>
    <property type="evidence" value="ECO:0007669"/>
    <property type="project" value="InterPro"/>
</dbReference>
<gene>
    <name evidence="4" type="ORF">IV56_GL001835</name>
</gene>
<evidence type="ECO:0000313" key="4">
    <source>
        <dbReference type="EMBL" id="KRO18039.1"/>
    </source>
</evidence>
<feature type="domain" description="FMN-binding" evidence="3">
    <location>
        <begin position="78"/>
        <end position="170"/>
    </location>
</feature>
<dbReference type="Pfam" id="PF04205">
    <property type="entry name" value="FMN_bind"/>
    <property type="match status" value="2"/>
</dbReference>
<dbReference type="NCBIfam" id="NF041941">
    <property type="entry name" value="lipo_FMN_PplA"/>
    <property type="match status" value="1"/>
</dbReference>
<dbReference type="InterPro" id="IPR007329">
    <property type="entry name" value="FMN-bd"/>
</dbReference>
<dbReference type="InterPro" id="IPR049652">
    <property type="entry name" value="PplA-like"/>
</dbReference>
<sequence>MKLSKTITSISLVAMSAMVLAACGNSSSSSKDSSSSKTSSSKVEKSSSSKAATTQKQVAGGALKDGTYKLAETGYDHGYKVEMSMTVKDGKISSTTYDYVDKNGKSKTKDADYEKNMKSKTGVGPAEYIPELNKSFQKNGANVAAIDVISGATDSSAAFKNYAQQLVQAAQAGDTKTIDIKNTDKMKDGTYTLEEKNYSHGYRVVFTMTVKDGKISKSGYDYVDKNGKSKTKDANYEKSMKAKTGVGPAEYIPKLNDALVKKQNAAQVDVVSGATESSQTFVLYADQLINAAQAGNTNKIVVDNIVYGE</sequence>
<feature type="signal peptide" evidence="2">
    <location>
        <begin position="1"/>
        <end position="21"/>
    </location>
</feature>
<evidence type="ECO:0000259" key="3">
    <source>
        <dbReference type="SMART" id="SM00900"/>
    </source>
</evidence>
<evidence type="ECO:0000313" key="5">
    <source>
        <dbReference type="Proteomes" id="UP000050969"/>
    </source>
</evidence>
<dbReference type="GO" id="GO:0016020">
    <property type="term" value="C:membrane"/>
    <property type="evidence" value="ECO:0007669"/>
    <property type="project" value="InterPro"/>
</dbReference>
<protein>
    <recommendedName>
        <fullName evidence="3">FMN-binding domain-containing protein</fullName>
    </recommendedName>
</protein>
<feature type="domain" description="FMN-binding" evidence="3">
    <location>
        <begin position="201"/>
        <end position="292"/>
    </location>
</feature>
<name>A0A0R2MWZ8_9LACO</name>
<feature type="chain" id="PRO_5038705744" description="FMN-binding domain-containing protein" evidence="2">
    <location>
        <begin position="22"/>
        <end position="309"/>
    </location>
</feature>
<feature type="region of interest" description="Disordered" evidence="1">
    <location>
        <begin position="24"/>
        <end position="58"/>
    </location>
</feature>
<keyword evidence="5" id="KW-1185">Reference proteome</keyword>
<reference evidence="4 5" key="1">
    <citation type="journal article" date="2015" name="Genome Announc.">
        <title>Expanding the biotechnology potential of lactobacilli through comparative genomics of 213 strains and associated genera.</title>
        <authorList>
            <person name="Sun Z."/>
            <person name="Harris H.M."/>
            <person name="McCann A."/>
            <person name="Guo C."/>
            <person name="Argimon S."/>
            <person name="Zhang W."/>
            <person name="Yang X."/>
            <person name="Jeffery I.B."/>
            <person name="Cooney J.C."/>
            <person name="Kagawa T.F."/>
            <person name="Liu W."/>
            <person name="Song Y."/>
            <person name="Salvetti E."/>
            <person name="Wrobel A."/>
            <person name="Rasinkangas P."/>
            <person name="Parkhill J."/>
            <person name="Rea M.C."/>
            <person name="O'Sullivan O."/>
            <person name="Ritari J."/>
            <person name="Douillard F.P."/>
            <person name="Paul Ross R."/>
            <person name="Yang R."/>
            <person name="Briner A.E."/>
            <person name="Felis G.E."/>
            <person name="de Vos W.M."/>
            <person name="Barrangou R."/>
            <person name="Klaenhammer T.R."/>
            <person name="Caufield P.W."/>
            <person name="Cui Y."/>
            <person name="Zhang H."/>
            <person name="O'Toole P.W."/>
        </authorList>
    </citation>
    <scope>NUCLEOTIDE SEQUENCE [LARGE SCALE GENOMIC DNA]</scope>
    <source>
        <strain evidence="4 5">DSM 24301</strain>
    </source>
</reference>
<keyword evidence="2" id="KW-0732">Signal</keyword>
<organism evidence="4 5">
    <name type="scientific">Lacticaseibacillus saniviri JCM 17471 = DSM 24301</name>
    <dbReference type="NCBI Taxonomy" id="1293598"/>
    <lineage>
        <taxon>Bacteria</taxon>
        <taxon>Bacillati</taxon>
        <taxon>Bacillota</taxon>
        <taxon>Bacilli</taxon>
        <taxon>Lactobacillales</taxon>
        <taxon>Lactobacillaceae</taxon>
        <taxon>Lacticaseibacillus</taxon>
    </lineage>
</organism>
<dbReference type="Gene3D" id="3.90.1010.20">
    <property type="match status" value="2"/>
</dbReference>
<proteinExistence type="predicted"/>
<evidence type="ECO:0000256" key="1">
    <source>
        <dbReference type="SAM" id="MobiDB-lite"/>
    </source>
</evidence>
<dbReference type="PATRIC" id="fig|1293598.4.peg.1911"/>
<dbReference type="AlphaFoldDB" id="A0A0R2MWZ8"/>
<dbReference type="EMBL" id="JQCE01000006">
    <property type="protein sequence ID" value="KRO18039.1"/>
    <property type="molecule type" value="Genomic_DNA"/>
</dbReference>
<dbReference type="OrthoDB" id="1937675at2"/>
<dbReference type="Proteomes" id="UP000050969">
    <property type="component" value="Unassembled WGS sequence"/>
</dbReference>
<evidence type="ECO:0000256" key="2">
    <source>
        <dbReference type="SAM" id="SignalP"/>
    </source>
</evidence>